<evidence type="ECO:0000313" key="2">
    <source>
        <dbReference type="Proteomes" id="UP000231579"/>
    </source>
</evidence>
<dbReference type="AlphaFoldDB" id="A0A2M8L6M8"/>
<dbReference type="Pfam" id="PF09136">
    <property type="entry name" value="Glucodextran_B"/>
    <property type="match status" value="1"/>
</dbReference>
<evidence type="ECO:0000313" key="1">
    <source>
        <dbReference type="EMBL" id="PJE69881.1"/>
    </source>
</evidence>
<proteinExistence type="predicted"/>
<dbReference type="EMBL" id="PFEM01000037">
    <property type="protein sequence ID" value="PJE69881.1"/>
    <property type="molecule type" value="Genomic_DNA"/>
</dbReference>
<dbReference type="Proteomes" id="UP000231579">
    <property type="component" value="Unassembled WGS sequence"/>
</dbReference>
<reference evidence="2" key="1">
    <citation type="submission" date="2017-09" db="EMBL/GenBank/DDBJ databases">
        <title>Depth-based differentiation of microbial function through sediment-hosted aquifers and enrichment of novel symbionts in the deep terrestrial subsurface.</title>
        <authorList>
            <person name="Probst A.J."/>
            <person name="Ladd B."/>
            <person name="Jarett J.K."/>
            <person name="Geller-Mcgrath D.E."/>
            <person name="Sieber C.M.K."/>
            <person name="Emerson J.B."/>
            <person name="Anantharaman K."/>
            <person name="Thomas B.C."/>
            <person name="Malmstrom R."/>
            <person name="Stieglmeier M."/>
            <person name="Klingl A."/>
            <person name="Woyke T."/>
            <person name="Ryan C.M."/>
            <person name="Banfield J.F."/>
        </authorList>
    </citation>
    <scope>NUCLEOTIDE SEQUENCE [LARGE SCALE GENOMIC DNA]</scope>
</reference>
<name>A0A2M8L6M8_9BACT</name>
<sequence length="144" mass="15268">MKKEVLVAIITGFALGLLITFGVWTANRAIQKTPAEPASPSPTPEIIITPQAESSEISLTVLSPEDNFLSDEEEIAVSGKTAPQAVVVILYQEGEKILEADQNGDFSTTITLAGGDNQIEVAAYDEAGSEIKKSLTVVYSTAEI</sequence>
<organism evidence="1 2">
    <name type="scientific">Candidatus Shapirobacteria bacterium CG10_big_fil_rev_8_21_14_0_10_48_15</name>
    <dbReference type="NCBI Taxonomy" id="1974484"/>
    <lineage>
        <taxon>Bacteria</taxon>
        <taxon>Candidatus Shapironibacteriota</taxon>
    </lineage>
</organism>
<protein>
    <recommendedName>
        <fullName evidence="3">Bacterial Ig-like domain-containing protein</fullName>
    </recommendedName>
</protein>
<comment type="caution">
    <text evidence="1">The sequence shown here is derived from an EMBL/GenBank/DDBJ whole genome shotgun (WGS) entry which is preliminary data.</text>
</comment>
<accession>A0A2M8L6M8</accession>
<dbReference type="Gene3D" id="2.60.40.10">
    <property type="entry name" value="Immunoglobulins"/>
    <property type="match status" value="1"/>
</dbReference>
<gene>
    <name evidence="1" type="ORF">COU97_02775</name>
</gene>
<dbReference type="InterPro" id="IPR013783">
    <property type="entry name" value="Ig-like_fold"/>
</dbReference>
<evidence type="ECO:0008006" key="3">
    <source>
        <dbReference type="Google" id="ProtNLM"/>
    </source>
</evidence>